<dbReference type="GO" id="GO:0003677">
    <property type="term" value="F:DNA binding"/>
    <property type="evidence" value="ECO:0007669"/>
    <property type="project" value="UniProtKB-UniRule"/>
</dbReference>
<evidence type="ECO:0000256" key="6">
    <source>
        <dbReference type="ARBA" id="ARBA00022695"/>
    </source>
</evidence>
<evidence type="ECO:0000313" key="15">
    <source>
        <dbReference type="Proteomes" id="UP001289135"/>
    </source>
</evidence>
<comment type="subunit">
    <text evidence="10">Forms a ring-shaped head-to-tail homodimer around DNA.</text>
</comment>
<dbReference type="InterPro" id="IPR022635">
    <property type="entry name" value="DNA_polIII_beta_C"/>
</dbReference>
<dbReference type="InterPro" id="IPR022634">
    <property type="entry name" value="DNA_polIII_beta_N"/>
</dbReference>
<evidence type="ECO:0000259" key="12">
    <source>
        <dbReference type="Pfam" id="PF02767"/>
    </source>
</evidence>
<evidence type="ECO:0000256" key="2">
    <source>
        <dbReference type="ARBA" id="ARBA00010752"/>
    </source>
</evidence>
<evidence type="ECO:0000256" key="10">
    <source>
        <dbReference type="PIRNR" id="PIRNR000804"/>
    </source>
</evidence>
<dbReference type="CDD" id="cd00140">
    <property type="entry name" value="beta_clamp"/>
    <property type="match status" value="1"/>
</dbReference>
<gene>
    <name evidence="14" type="ORF">Lyticum_00443</name>
</gene>
<feature type="domain" description="DNA polymerase III beta sliding clamp N-terminal" evidence="11">
    <location>
        <begin position="4"/>
        <end position="122"/>
    </location>
</feature>
<dbReference type="PIRSF" id="PIRSF000804">
    <property type="entry name" value="DNA_pol_III_b"/>
    <property type="match status" value="1"/>
</dbReference>
<dbReference type="EMBL" id="JARGYU010000002">
    <property type="protein sequence ID" value="MDZ5761273.1"/>
    <property type="molecule type" value="Genomic_DNA"/>
</dbReference>
<keyword evidence="4 10" id="KW-0963">Cytoplasm</keyword>
<evidence type="ECO:0000256" key="8">
    <source>
        <dbReference type="ARBA" id="ARBA00022932"/>
    </source>
</evidence>
<evidence type="ECO:0000256" key="4">
    <source>
        <dbReference type="ARBA" id="ARBA00022490"/>
    </source>
</evidence>
<dbReference type="InterPro" id="IPR022637">
    <property type="entry name" value="DNA_polIII_beta_cen"/>
</dbReference>
<evidence type="ECO:0000256" key="1">
    <source>
        <dbReference type="ARBA" id="ARBA00004496"/>
    </source>
</evidence>
<comment type="function">
    <text evidence="10">Confers DNA tethering and processivity to DNA polymerases and other proteins. Acts as a clamp, forming a ring around DNA (a reaction catalyzed by the clamp-loading complex) which diffuses in an ATP-independent manner freely and bidirectionally along dsDNA. Initially characterized for its ability to contact the catalytic subunit of DNA polymerase III (Pol III), a complex, multichain enzyme responsible for most of the replicative synthesis in bacteria; Pol III exhibits 3'-5' exonuclease proofreading activity. The beta chain is required for initiation of replication as well as for processivity of DNA replication.</text>
</comment>
<dbReference type="InterPro" id="IPR001001">
    <property type="entry name" value="DNA_polIII_beta"/>
</dbReference>
<keyword evidence="7 10" id="KW-0235">DNA replication</keyword>
<evidence type="ECO:0000313" key="14">
    <source>
        <dbReference type="EMBL" id="MDZ5761273.1"/>
    </source>
</evidence>
<keyword evidence="9" id="KW-0238">DNA-binding</keyword>
<dbReference type="SMART" id="SM00480">
    <property type="entry name" value="POL3Bc"/>
    <property type="match status" value="1"/>
</dbReference>
<feature type="domain" description="DNA polymerase III beta sliding clamp C-terminal" evidence="13">
    <location>
        <begin position="251"/>
        <end position="374"/>
    </location>
</feature>
<dbReference type="Pfam" id="PF02768">
    <property type="entry name" value="DNA_pol3_beta_3"/>
    <property type="match status" value="1"/>
</dbReference>
<dbReference type="GO" id="GO:0006271">
    <property type="term" value="P:DNA strand elongation involved in DNA replication"/>
    <property type="evidence" value="ECO:0007669"/>
    <property type="project" value="TreeGrafter"/>
</dbReference>
<accession>A0AAE4VKT8</accession>
<evidence type="ECO:0000256" key="3">
    <source>
        <dbReference type="ARBA" id="ARBA00021035"/>
    </source>
</evidence>
<comment type="subcellular location">
    <subcellularLocation>
        <location evidence="1 10">Cytoplasm</location>
    </subcellularLocation>
</comment>
<dbReference type="PANTHER" id="PTHR30478:SF0">
    <property type="entry name" value="BETA SLIDING CLAMP"/>
    <property type="match status" value="1"/>
</dbReference>
<dbReference type="NCBIfam" id="TIGR00663">
    <property type="entry name" value="dnan"/>
    <property type="match status" value="1"/>
</dbReference>
<evidence type="ECO:0000259" key="11">
    <source>
        <dbReference type="Pfam" id="PF00712"/>
    </source>
</evidence>
<dbReference type="SUPFAM" id="SSF55979">
    <property type="entry name" value="DNA clamp"/>
    <property type="match status" value="3"/>
</dbReference>
<feature type="domain" description="DNA polymerase III beta sliding clamp central" evidence="12">
    <location>
        <begin position="133"/>
        <end position="249"/>
    </location>
</feature>
<dbReference type="PANTHER" id="PTHR30478">
    <property type="entry name" value="DNA POLYMERASE III SUBUNIT BETA"/>
    <property type="match status" value="1"/>
</dbReference>
<proteinExistence type="inferred from homology"/>
<dbReference type="GO" id="GO:0003887">
    <property type="term" value="F:DNA-directed DNA polymerase activity"/>
    <property type="evidence" value="ECO:0007669"/>
    <property type="project" value="UniProtKB-UniRule"/>
</dbReference>
<name>A0AAE4VKT8_9RICK</name>
<dbReference type="RefSeq" id="WP_322498702.1">
    <property type="nucleotide sequence ID" value="NZ_JARGYU010000002.1"/>
</dbReference>
<keyword evidence="5 10" id="KW-0808">Transferase</keyword>
<dbReference type="GO" id="GO:0008408">
    <property type="term" value="F:3'-5' exonuclease activity"/>
    <property type="evidence" value="ECO:0007669"/>
    <property type="project" value="InterPro"/>
</dbReference>
<keyword evidence="8 10" id="KW-0239">DNA-directed DNA polymerase</keyword>
<dbReference type="Pfam" id="PF02767">
    <property type="entry name" value="DNA_pol3_beta_2"/>
    <property type="match status" value="1"/>
</dbReference>
<evidence type="ECO:0000256" key="7">
    <source>
        <dbReference type="ARBA" id="ARBA00022705"/>
    </source>
</evidence>
<dbReference type="Gene3D" id="3.70.10.10">
    <property type="match status" value="1"/>
</dbReference>
<sequence length="378" mass="42742">MSIIIVSRKELAKALSRIVTIIEKKSNISILKHVKIDIENNSISLTVTDSDVIASVNFAIDYLSNEKISFTTIAHNLHDISRKMSCDNISLEINIAEKNLLITSDINRFSLPCLGSSSFPNFNSIDDAFSFSLNVSDLKHLIYHTKHAMSYGDNRYYLSGLHIHTDDDKLTAVATDVHRMALTKINKPLDLYNNVSIIIPRKTVSEIYRIIGDYSDNDIIITSISEKKIHLSLKDFNLSSKLIESKFPNYKSIFSKENQINIRVEATQLIKAVDLVTAISESKIKSVRILFKKDNLVLSVDNQIGHKSYGSHYIDSSTENFNEDIEIIVNSRYLIDILSVIIGKYVKISISNAINPIIFCDDNDNRAIYILMPMQFGE</sequence>
<evidence type="ECO:0000256" key="5">
    <source>
        <dbReference type="ARBA" id="ARBA00022679"/>
    </source>
</evidence>
<comment type="caution">
    <text evidence="14">The sequence shown here is derived from an EMBL/GenBank/DDBJ whole genome shotgun (WGS) entry which is preliminary data.</text>
</comment>
<keyword evidence="15" id="KW-1185">Reference proteome</keyword>
<dbReference type="AlphaFoldDB" id="A0AAE4VKT8"/>
<reference evidence="14" key="1">
    <citation type="submission" date="2023-02" db="EMBL/GenBank/DDBJ databases">
        <title>Host association and intracellularity evolved multiple times independently in the Rickettsiales.</title>
        <authorList>
            <person name="Castelli M."/>
            <person name="Nardi T."/>
            <person name="Gammuto L."/>
            <person name="Bellinzona G."/>
            <person name="Sabaneyeva E."/>
            <person name="Potekhin A."/>
            <person name="Serra V."/>
            <person name="Petroni G."/>
            <person name="Sassera D."/>
        </authorList>
    </citation>
    <scope>NUCLEOTIDE SEQUENCE</scope>
    <source>
        <strain evidence="14">USBL-36I1</strain>
    </source>
</reference>
<dbReference type="GO" id="GO:0009360">
    <property type="term" value="C:DNA polymerase III complex"/>
    <property type="evidence" value="ECO:0007669"/>
    <property type="project" value="InterPro"/>
</dbReference>
<dbReference type="GO" id="GO:0005737">
    <property type="term" value="C:cytoplasm"/>
    <property type="evidence" value="ECO:0007669"/>
    <property type="project" value="UniProtKB-SubCell"/>
</dbReference>
<protein>
    <recommendedName>
        <fullName evidence="3 10">Beta sliding clamp</fullName>
    </recommendedName>
</protein>
<dbReference type="InterPro" id="IPR046938">
    <property type="entry name" value="DNA_clamp_sf"/>
</dbReference>
<keyword evidence="6 10" id="KW-0548">Nucleotidyltransferase</keyword>
<dbReference type="Proteomes" id="UP001289135">
    <property type="component" value="Unassembled WGS sequence"/>
</dbReference>
<organism evidence="14 15">
    <name type="scientific">Lyticum sinuosum</name>
    <dbReference type="NCBI Taxonomy" id="1332059"/>
    <lineage>
        <taxon>Bacteria</taxon>
        <taxon>Pseudomonadati</taxon>
        <taxon>Pseudomonadota</taxon>
        <taxon>Alphaproteobacteria</taxon>
        <taxon>Rickettsiales</taxon>
        <taxon>Lyticum</taxon>
    </lineage>
</organism>
<dbReference type="Pfam" id="PF00712">
    <property type="entry name" value="DNA_pol3_beta"/>
    <property type="match status" value="1"/>
</dbReference>
<dbReference type="Gene3D" id="3.10.150.10">
    <property type="entry name" value="DNA Polymerase III, subunit A, domain 2"/>
    <property type="match status" value="1"/>
</dbReference>
<evidence type="ECO:0000256" key="9">
    <source>
        <dbReference type="ARBA" id="ARBA00023125"/>
    </source>
</evidence>
<evidence type="ECO:0000259" key="13">
    <source>
        <dbReference type="Pfam" id="PF02768"/>
    </source>
</evidence>
<comment type="similarity">
    <text evidence="2 10">Belongs to the beta sliding clamp family.</text>
</comment>